<dbReference type="RefSeq" id="WP_345413364.1">
    <property type="nucleotide sequence ID" value="NZ_BAABHO010000011.1"/>
</dbReference>
<dbReference type="Pfam" id="PF02771">
    <property type="entry name" value="Acyl-CoA_dh_N"/>
    <property type="match status" value="1"/>
</dbReference>
<evidence type="ECO:0000256" key="4">
    <source>
        <dbReference type="ARBA" id="ARBA00022827"/>
    </source>
</evidence>
<dbReference type="SUPFAM" id="SSF56645">
    <property type="entry name" value="Acyl-CoA dehydrogenase NM domain-like"/>
    <property type="match status" value="1"/>
</dbReference>
<dbReference type="Gene3D" id="1.10.540.10">
    <property type="entry name" value="Acyl-CoA dehydrogenase/oxidase, N-terminal domain"/>
    <property type="match status" value="1"/>
</dbReference>
<sequence>MVSGAATLDDVLDTQDYGVPWALEEHHHDWQRAVRDFCVREVAPGAAERSIAGAFDPEIARAAGRLGAYGLLAEERFGGGGADLRTLCLTAEELARVDSSLAVTVHVQAISVALLAHLAAGRDDLLAEVLPDACTGETFVSFGLTEPTGGSDAGNITTSARRDGDDWVISGSKQFITNSGTPFSRYVILFAATGDATAGANGRSRRPVSAFLVPLHAPGVTVGAPYAKLGWRASDTHPLFFDEVRVPGTALLGDEGRGYREALAFLTWARFPIAAMSTGLALGCLDDVRRFVDGRTSFGSPLGGHQGVAFGVADIAALAASARVMTYDGAWKYDHGRPIAREAATAKLVASEAANKAAYLATELCGGYGFMADTASTRHYQDARILTIGEGTSEVQRMLIARGLGLPV</sequence>
<proteinExistence type="inferred from homology"/>
<comment type="similarity">
    <text evidence="2 5">Belongs to the acyl-CoA dehydrogenase family.</text>
</comment>
<evidence type="ECO:0000256" key="5">
    <source>
        <dbReference type="RuleBase" id="RU362125"/>
    </source>
</evidence>
<dbReference type="InterPro" id="IPR006091">
    <property type="entry name" value="Acyl-CoA_Oxase/DH_mid-dom"/>
</dbReference>
<keyword evidence="10" id="KW-1185">Reference proteome</keyword>
<dbReference type="InterPro" id="IPR037069">
    <property type="entry name" value="AcylCoA_DH/ox_N_sf"/>
</dbReference>
<keyword evidence="3 5" id="KW-0285">Flavoprotein</keyword>
<dbReference type="InterPro" id="IPR013786">
    <property type="entry name" value="AcylCoA_DH/ox_N"/>
</dbReference>
<keyword evidence="5" id="KW-0560">Oxidoreductase</keyword>
<evidence type="ECO:0000259" key="6">
    <source>
        <dbReference type="Pfam" id="PF00441"/>
    </source>
</evidence>
<organism evidence="9 10">
    <name type="scientific">Actinomycetospora chlora</name>
    <dbReference type="NCBI Taxonomy" id="663608"/>
    <lineage>
        <taxon>Bacteria</taxon>
        <taxon>Bacillati</taxon>
        <taxon>Actinomycetota</taxon>
        <taxon>Actinomycetes</taxon>
        <taxon>Pseudonocardiales</taxon>
        <taxon>Pseudonocardiaceae</taxon>
        <taxon>Actinomycetospora</taxon>
    </lineage>
</organism>
<evidence type="ECO:0000313" key="10">
    <source>
        <dbReference type="Proteomes" id="UP001500928"/>
    </source>
</evidence>
<dbReference type="Pfam" id="PF00441">
    <property type="entry name" value="Acyl-CoA_dh_1"/>
    <property type="match status" value="1"/>
</dbReference>
<dbReference type="Pfam" id="PF02770">
    <property type="entry name" value="Acyl-CoA_dh_M"/>
    <property type="match status" value="1"/>
</dbReference>
<dbReference type="InterPro" id="IPR009075">
    <property type="entry name" value="AcylCo_DH/oxidase_C"/>
</dbReference>
<reference evidence="10" key="1">
    <citation type="journal article" date="2019" name="Int. J. Syst. Evol. Microbiol.">
        <title>The Global Catalogue of Microorganisms (GCM) 10K type strain sequencing project: providing services to taxonomists for standard genome sequencing and annotation.</title>
        <authorList>
            <consortium name="The Broad Institute Genomics Platform"/>
            <consortium name="The Broad Institute Genome Sequencing Center for Infectious Disease"/>
            <person name="Wu L."/>
            <person name="Ma J."/>
        </authorList>
    </citation>
    <scope>NUCLEOTIDE SEQUENCE [LARGE SCALE GENOMIC DNA]</scope>
    <source>
        <strain evidence="10">JCM 17979</strain>
    </source>
</reference>
<dbReference type="InterPro" id="IPR009100">
    <property type="entry name" value="AcylCoA_DH/oxidase_NM_dom_sf"/>
</dbReference>
<gene>
    <name evidence="9" type="ORF">GCM10023200_18590</name>
</gene>
<protein>
    <submittedName>
        <fullName evidence="9">Acyl-CoA dehydrogenase family protein</fullName>
    </submittedName>
</protein>
<accession>A0ABP9ARU0</accession>
<feature type="domain" description="Acyl-CoA oxidase/dehydrogenase middle" evidence="7">
    <location>
        <begin position="141"/>
        <end position="244"/>
    </location>
</feature>
<keyword evidence="4 5" id="KW-0274">FAD</keyword>
<comment type="cofactor">
    <cofactor evidence="1 5">
        <name>FAD</name>
        <dbReference type="ChEBI" id="CHEBI:57692"/>
    </cofactor>
</comment>
<dbReference type="PANTHER" id="PTHR43884:SF12">
    <property type="entry name" value="ISOVALERYL-COA DEHYDROGENASE, MITOCHONDRIAL-RELATED"/>
    <property type="match status" value="1"/>
</dbReference>
<comment type="caution">
    <text evidence="9">The sequence shown here is derived from an EMBL/GenBank/DDBJ whole genome shotgun (WGS) entry which is preliminary data.</text>
</comment>
<feature type="domain" description="Acyl-CoA dehydrogenase/oxidase C-terminal" evidence="6">
    <location>
        <begin position="256"/>
        <end position="404"/>
    </location>
</feature>
<dbReference type="Gene3D" id="1.20.140.10">
    <property type="entry name" value="Butyryl-CoA Dehydrogenase, subunit A, domain 3"/>
    <property type="match status" value="1"/>
</dbReference>
<evidence type="ECO:0000256" key="1">
    <source>
        <dbReference type="ARBA" id="ARBA00001974"/>
    </source>
</evidence>
<dbReference type="SUPFAM" id="SSF47203">
    <property type="entry name" value="Acyl-CoA dehydrogenase C-terminal domain-like"/>
    <property type="match status" value="1"/>
</dbReference>
<dbReference type="InterPro" id="IPR006089">
    <property type="entry name" value="Acyl-CoA_DH_CS"/>
</dbReference>
<dbReference type="PANTHER" id="PTHR43884">
    <property type="entry name" value="ACYL-COA DEHYDROGENASE"/>
    <property type="match status" value="1"/>
</dbReference>
<feature type="domain" description="Acyl-CoA dehydrogenase/oxidase N-terminal" evidence="8">
    <location>
        <begin position="25"/>
        <end position="137"/>
    </location>
</feature>
<dbReference type="InterPro" id="IPR046373">
    <property type="entry name" value="Acyl-CoA_Oxase/DH_mid-dom_sf"/>
</dbReference>
<name>A0ABP9ARU0_9PSEU</name>
<dbReference type="EMBL" id="BAABHO010000011">
    <property type="protein sequence ID" value="GAA4785044.1"/>
    <property type="molecule type" value="Genomic_DNA"/>
</dbReference>
<evidence type="ECO:0000256" key="3">
    <source>
        <dbReference type="ARBA" id="ARBA00022630"/>
    </source>
</evidence>
<dbReference type="PROSITE" id="PS00073">
    <property type="entry name" value="ACYL_COA_DH_2"/>
    <property type="match status" value="1"/>
</dbReference>
<evidence type="ECO:0000259" key="8">
    <source>
        <dbReference type="Pfam" id="PF02771"/>
    </source>
</evidence>
<evidence type="ECO:0000259" key="7">
    <source>
        <dbReference type="Pfam" id="PF02770"/>
    </source>
</evidence>
<evidence type="ECO:0000313" key="9">
    <source>
        <dbReference type="EMBL" id="GAA4785044.1"/>
    </source>
</evidence>
<dbReference type="InterPro" id="IPR036250">
    <property type="entry name" value="AcylCo_DH-like_C"/>
</dbReference>
<dbReference type="Gene3D" id="2.40.110.10">
    <property type="entry name" value="Butyryl-CoA Dehydrogenase, subunit A, domain 2"/>
    <property type="match status" value="1"/>
</dbReference>
<evidence type="ECO:0000256" key="2">
    <source>
        <dbReference type="ARBA" id="ARBA00009347"/>
    </source>
</evidence>
<dbReference type="Proteomes" id="UP001500928">
    <property type="component" value="Unassembled WGS sequence"/>
</dbReference>